<reference evidence="2 3" key="1">
    <citation type="submission" date="2022-10" db="EMBL/GenBank/DDBJ databases">
        <title>Draft genome sequence of Streptomyces sp. YSPA8.</title>
        <authorList>
            <person name="Moriuchi R."/>
            <person name="Dohra H."/>
            <person name="Yamamura H."/>
            <person name="Kodani S."/>
        </authorList>
    </citation>
    <scope>NUCLEOTIDE SEQUENCE [LARGE SCALE GENOMIC DNA]</scope>
    <source>
        <strain evidence="2 3">YSPA8</strain>
    </source>
</reference>
<dbReference type="RefSeq" id="WP_323445668.1">
    <property type="nucleotide sequence ID" value="NZ_BSBI01000002.1"/>
</dbReference>
<evidence type="ECO:0000313" key="2">
    <source>
        <dbReference type="EMBL" id="GLF93561.1"/>
    </source>
</evidence>
<dbReference type="EMBL" id="BSBI01000002">
    <property type="protein sequence ID" value="GLF93561.1"/>
    <property type="molecule type" value="Genomic_DNA"/>
</dbReference>
<feature type="compositionally biased region" description="Low complexity" evidence="1">
    <location>
        <begin position="90"/>
        <end position="100"/>
    </location>
</feature>
<proteinExistence type="predicted"/>
<comment type="caution">
    <text evidence="2">The sequence shown here is derived from an EMBL/GenBank/DDBJ whole genome shotgun (WGS) entry which is preliminary data.</text>
</comment>
<name>A0ABQ5NU82_9ACTN</name>
<protein>
    <submittedName>
        <fullName evidence="2">Uncharacterized protein</fullName>
    </submittedName>
</protein>
<sequence length="157" mass="16123">MLNTTLPPSTLYARAPVPVTGGGPLLVEAIGVLVPAGGVVPVDGFGTGSPAIPVTDPEPPPDVPDDDRVESAWSIFGPGLRGRIVDDVLGSGRSSSRSSSPLIGSARGRSYAVPDITEWTPHQDSVTAAPVAIVHAMACTSPLRISPILHHTHQSCP</sequence>
<organism evidence="2 3">
    <name type="scientific">Streptomyces yaizuensis</name>
    <dbReference type="NCBI Taxonomy" id="2989713"/>
    <lineage>
        <taxon>Bacteria</taxon>
        <taxon>Bacillati</taxon>
        <taxon>Actinomycetota</taxon>
        <taxon>Actinomycetes</taxon>
        <taxon>Kitasatosporales</taxon>
        <taxon>Streptomycetaceae</taxon>
        <taxon>Streptomyces</taxon>
    </lineage>
</organism>
<gene>
    <name evidence="2" type="ORF">SYYSPA8_04710</name>
</gene>
<evidence type="ECO:0000256" key="1">
    <source>
        <dbReference type="SAM" id="MobiDB-lite"/>
    </source>
</evidence>
<accession>A0ABQ5NU82</accession>
<dbReference type="Proteomes" id="UP001291653">
    <property type="component" value="Unassembled WGS sequence"/>
</dbReference>
<evidence type="ECO:0000313" key="3">
    <source>
        <dbReference type="Proteomes" id="UP001291653"/>
    </source>
</evidence>
<feature type="region of interest" description="Disordered" evidence="1">
    <location>
        <begin position="87"/>
        <end position="107"/>
    </location>
</feature>
<keyword evidence="3" id="KW-1185">Reference proteome</keyword>